<dbReference type="RefSeq" id="WP_257085518.1">
    <property type="nucleotide sequence ID" value="NZ_CP102096.1"/>
</dbReference>
<evidence type="ECO:0000313" key="1">
    <source>
        <dbReference type="EMBL" id="UUM31792.1"/>
    </source>
</evidence>
<keyword evidence="2" id="KW-1185">Reference proteome</keyword>
<sequence length="303" mass="34331">MFVKANSIRKATKVINAAKGAETIKLVQRLDSSHAEILSLIGFDDYLQDGLQLVPAQIGKYTSFNADGKEVVRKDLPLQPEPVSFHTSWKDGHGNEHSGTCTRMVDKYPRDYIDAPMEKLTLVESGDSFYVTTREIGLASIKQEDLVHLSNVMLEIFGQFQVVDAKKNDYTTLTIKEIGWDILPKGAYPWSKLKPLIGEVIEKKAKSTQQPVVEDRMKTITNFNPDFVAVGRAGFSGYFVYGFENKGIYILESIYLDNATYVFGDDWEKLSKLTKNEIINGAEEHERIIHDKRWGQYIRQILG</sequence>
<organism evidence="1 2">
    <name type="scientific">Vibrio japonicus</name>
    <dbReference type="NCBI Taxonomy" id="1824638"/>
    <lineage>
        <taxon>Bacteria</taxon>
        <taxon>Pseudomonadati</taxon>
        <taxon>Pseudomonadota</taxon>
        <taxon>Gammaproteobacteria</taxon>
        <taxon>Vibrionales</taxon>
        <taxon>Vibrionaceae</taxon>
        <taxon>Vibrio</taxon>
    </lineage>
</organism>
<dbReference type="EMBL" id="CP102096">
    <property type="protein sequence ID" value="UUM31792.1"/>
    <property type="molecule type" value="Genomic_DNA"/>
</dbReference>
<reference evidence="1" key="1">
    <citation type="submission" date="2022-07" db="EMBL/GenBank/DDBJ databases">
        <title>Complete genome of Vibrio japonicus strain JCM 31412T and phylogenomic assessment of the Nereis clade of the genus Vibrio.</title>
        <authorList>
            <person name="Shlafstein M.D."/>
            <person name="Emsley S.A."/>
            <person name="Ushijima B."/>
            <person name="Videau P."/>
            <person name="Saw J.H."/>
        </authorList>
    </citation>
    <scope>NUCLEOTIDE SEQUENCE</scope>
    <source>
        <strain evidence="1">JCM 31412</strain>
    </source>
</reference>
<accession>A0ABY5LM01</accession>
<proteinExistence type="predicted"/>
<protein>
    <submittedName>
        <fullName evidence="1">Uncharacterized protein</fullName>
    </submittedName>
</protein>
<gene>
    <name evidence="1" type="ORF">NP165_06580</name>
</gene>
<name>A0ABY5LM01_9VIBR</name>
<dbReference type="Proteomes" id="UP001058602">
    <property type="component" value="Chromosome 1"/>
</dbReference>
<evidence type="ECO:0000313" key="2">
    <source>
        <dbReference type="Proteomes" id="UP001058602"/>
    </source>
</evidence>